<dbReference type="GO" id="GO:0031966">
    <property type="term" value="C:mitochondrial membrane"/>
    <property type="evidence" value="ECO:0007669"/>
    <property type="project" value="UniProtKB-SubCell"/>
</dbReference>
<accession>A0A343YV74</accession>
<keyword evidence="8 13" id="KW-1133">Transmembrane helix</keyword>
<evidence type="ECO:0000256" key="10">
    <source>
        <dbReference type="ARBA" id="ARBA00023128"/>
    </source>
</evidence>
<comment type="subunit">
    <text evidence="3">F-type ATPases have 2 components, CF(1) - the catalytic core - and CF(0) - the membrane proton channel.</text>
</comment>
<evidence type="ECO:0000256" key="1">
    <source>
        <dbReference type="ARBA" id="ARBA00004304"/>
    </source>
</evidence>
<dbReference type="GO" id="GO:0015078">
    <property type="term" value="F:proton transmembrane transporter activity"/>
    <property type="evidence" value="ECO:0007669"/>
    <property type="project" value="InterPro"/>
</dbReference>
<keyword evidence="4 12" id="KW-0813">Transport</keyword>
<dbReference type="AlphaFoldDB" id="A0A343YV74"/>
<evidence type="ECO:0000256" key="2">
    <source>
        <dbReference type="ARBA" id="ARBA00008892"/>
    </source>
</evidence>
<evidence type="ECO:0000256" key="6">
    <source>
        <dbReference type="ARBA" id="ARBA00022692"/>
    </source>
</evidence>
<dbReference type="GO" id="GO:0015986">
    <property type="term" value="P:proton motive force-driven ATP synthesis"/>
    <property type="evidence" value="ECO:0007669"/>
    <property type="project" value="InterPro"/>
</dbReference>
<evidence type="ECO:0000256" key="11">
    <source>
        <dbReference type="ARBA" id="ARBA00023136"/>
    </source>
</evidence>
<dbReference type="EMBL" id="MG253256">
    <property type="protein sequence ID" value="AWN56095.1"/>
    <property type="molecule type" value="Genomic_DNA"/>
</dbReference>
<name>A0A343YV74_ANTGR</name>
<reference evidence="14" key="1">
    <citation type="submission" date="2017-10" db="EMBL/GenBank/DDBJ databases">
        <title>Mitogenomes of tropical arthropods.</title>
        <authorList>
            <person name="Pires Paula D."/>
            <person name="Coiti Togawa R."/>
        </authorList>
    </citation>
    <scope>NUCLEOTIDE SEQUENCE</scope>
</reference>
<keyword evidence="7 12" id="KW-0375">Hydrogen ion transport</keyword>
<protein>
    <recommendedName>
        <fullName evidence="12">ATP synthase complex subunit 8</fullName>
    </recommendedName>
</protein>
<dbReference type="Pfam" id="PF00895">
    <property type="entry name" value="ATP-synt_8"/>
    <property type="match status" value="1"/>
</dbReference>
<evidence type="ECO:0000256" key="13">
    <source>
        <dbReference type="SAM" id="Phobius"/>
    </source>
</evidence>
<evidence type="ECO:0000256" key="5">
    <source>
        <dbReference type="ARBA" id="ARBA00022547"/>
    </source>
</evidence>
<sequence length="51" mass="6365">MPQMAPLSWLSLYLYFFLLFIISIILNYYMFLYEPKISHMKSNKININWKW</sequence>
<evidence type="ECO:0000256" key="4">
    <source>
        <dbReference type="ARBA" id="ARBA00022448"/>
    </source>
</evidence>
<keyword evidence="5 12" id="KW-0138">CF(0)</keyword>
<keyword evidence="9 12" id="KW-0406">Ion transport</keyword>
<keyword evidence="6 12" id="KW-0812">Transmembrane</keyword>
<evidence type="ECO:0000256" key="7">
    <source>
        <dbReference type="ARBA" id="ARBA00022781"/>
    </source>
</evidence>
<evidence type="ECO:0000256" key="9">
    <source>
        <dbReference type="ARBA" id="ARBA00023065"/>
    </source>
</evidence>
<evidence type="ECO:0000313" key="14">
    <source>
        <dbReference type="EMBL" id="AWN56095.1"/>
    </source>
</evidence>
<keyword evidence="10 12" id="KW-0496">Mitochondrion</keyword>
<organism evidence="14">
    <name type="scientific">Anthonomus grandis</name>
    <name type="common">Mexican cotton boll weevil</name>
    <name type="synonym">Anthonomus thurberiae</name>
    <dbReference type="NCBI Taxonomy" id="7044"/>
    <lineage>
        <taxon>Eukaryota</taxon>
        <taxon>Metazoa</taxon>
        <taxon>Ecdysozoa</taxon>
        <taxon>Arthropoda</taxon>
        <taxon>Hexapoda</taxon>
        <taxon>Insecta</taxon>
        <taxon>Pterygota</taxon>
        <taxon>Neoptera</taxon>
        <taxon>Endopterygota</taxon>
        <taxon>Coleoptera</taxon>
        <taxon>Polyphaga</taxon>
        <taxon>Cucujiformia</taxon>
        <taxon>Curculionidae</taxon>
        <taxon>Curculioninae</taxon>
        <taxon>Anthonomini</taxon>
        <taxon>Anthonomus</taxon>
    </lineage>
</organism>
<keyword evidence="11 13" id="KW-0472">Membrane</keyword>
<feature type="transmembrane region" description="Helical" evidence="13">
    <location>
        <begin position="12"/>
        <end position="32"/>
    </location>
</feature>
<evidence type="ECO:0000256" key="8">
    <source>
        <dbReference type="ARBA" id="ARBA00022989"/>
    </source>
</evidence>
<comment type="similarity">
    <text evidence="2 12">Belongs to the ATPase protein 8 family.</text>
</comment>
<dbReference type="GO" id="GO:0045259">
    <property type="term" value="C:proton-transporting ATP synthase complex"/>
    <property type="evidence" value="ECO:0007669"/>
    <property type="project" value="UniProtKB-KW"/>
</dbReference>
<proteinExistence type="inferred from homology"/>
<geneLocation type="mitochondrion" evidence="14"/>
<evidence type="ECO:0000256" key="3">
    <source>
        <dbReference type="ARBA" id="ARBA00011291"/>
    </source>
</evidence>
<dbReference type="InterPro" id="IPR001421">
    <property type="entry name" value="ATP8_metazoa"/>
</dbReference>
<evidence type="ECO:0000256" key="12">
    <source>
        <dbReference type="RuleBase" id="RU003661"/>
    </source>
</evidence>
<comment type="subcellular location">
    <subcellularLocation>
        <location evidence="1 12">Mitochondrion membrane</location>
        <topology evidence="1 12">Single-pass membrane protein</topology>
    </subcellularLocation>
</comment>